<dbReference type="InterPro" id="IPR036249">
    <property type="entry name" value="Thioredoxin-like_sf"/>
</dbReference>
<name>A0A5K1UEB7_ENTHI</name>
<dbReference type="InterPro" id="IPR013766">
    <property type="entry name" value="Thioredoxin_domain"/>
</dbReference>
<evidence type="ECO:0000313" key="3">
    <source>
        <dbReference type="Proteomes" id="UP000078387"/>
    </source>
</evidence>
<evidence type="ECO:0000313" key="2">
    <source>
        <dbReference type="EMBL" id="GAT95161.1"/>
    </source>
</evidence>
<dbReference type="OMA" id="CKRIAPH"/>
<dbReference type="Gene3D" id="3.40.30.10">
    <property type="entry name" value="Glutaredoxin"/>
    <property type="match status" value="1"/>
</dbReference>
<accession>A0A5K1UEB7</accession>
<sequence length="106" mass="12195">MTIPLNTTNLEELKEKTATGVAVVQFHATWCKDCINVRPLYRKLITQAPTTTYLDIDIDKAPELKKIYNIVHVPTFILYHNGQELKRIVEPGYDELESFMDEASKL</sequence>
<dbReference type="VEuPathDB" id="AmoebaDB:EHI7A_088860"/>
<dbReference type="CDD" id="cd02947">
    <property type="entry name" value="TRX_family"/>
    <property type="match status" value="1"/>
</dbReference>
<reference evidence="2 3" key="1">
    <citation type="submission" date="2016-05" db="EMBL/GenBank/DDBJ databases">
        <title>First whole genome sequencing of Entamoeba histolytica HM1:IMSS-clone-6.</title>
        <authorList>
            <person name="Mukherjee Avik.K."/>
            <person name="Izumyama S."/>
            <person name="Nakada-Tsukui K."/>
            <person name="Nozaki T."/>
        </authorList>
    </citation>
    <scope>NUCLEOTIDE SEQUENCE [LARGE SCALE GENOMIC DNA]</scope>
    <source>
        <strain evidence="2 3">HM1:IMSS clone 6</strain>
    </source>
</reference>
<dbReference type="VEuPathDB" id="AmoebaDB:EHI5A_132490"/>
<organism evidence="2 3">
    <name type="scientific">Entamoeba histolytica</name>
    <dbReference type="NCBI Taxonomy" id="5759"/>
    <lineage>
        <taxon>Eukaryota</taxon>
        <taxon>Amoebozoa</taxon>
        <taxon>Evosea</taxon>
        <taxon>Archamoebae</taxon>
        <taxon>Mastigamoebida</taxon>
        <taxon>Entamoebidae</taxon>
        <taxon>Entamoeba</taxon>
    </lineage>
</organism>
<gene>
    <name evidence="2" type="ORF">CL6EHI_062790</name>
</gene>
<dbReference type="VEuPathDB" id="AmoebaDB:KM1_036280"/>
<feature type="domain" description="Thioredoxin" evidence="1">
    <location>
        <begin position="1"/>
        <end position="105"/>
    </location>
</feature>
<dbReference type="InterPro" id="IPR050620">
    <property type="entry name" value="Thioredoxin_H-type-like"/>
</dbReference>
<dbReference type="AlphaFoldDB" id="A0A5K1UEB7"/>
<dbReference type="Pfam" id="PF00085">
    <property type="entry name" value="Thioredoxin"/>
    <property type="match status" value="1"/>
</dbReference>
<dbReference type="PANTHER" id="PTHR10438:SF405">
    <property type="entry name" value="THIOREDOXIN DOMAIN-CONTAINING PROTEIN"/>
    <property type="match status" value="1"/>
</dbReference>
<comment type="caution">
    <text evidence="2">The sequence shown here is derived from an EMBL/GenBank/DDBJ whole genome shotgun (WGS) entry which is preliminary data.</text>
</comment>
<dbReference type="SUPFAM" id="SSF52833">
    <property type="entry name" value="Thioredoxin-like"/>
    <property type="match status" value="1"/>
</dbReference>
<dbReference type="EMBL" id="BDEQ01000001">
    <property type="protein sequence ID" value="GAT95161.1"/>
    <property type="molecule type" value="Genomic_DNA"/>
</dbReference>
<dbReference type="PROSITE" id="PS51352">
    <property type="entry name" value="THIOREDOXIN_2"/>
    <property type="match status" value="1"/>
</dbReference>
<evidence type="ECO:0000259" key="1">
    <source>
        <dbReference type="PROSITE" id="PS51352"/>
    </source>
</evidence>
<protein>
    <submittedName>
        <fullName evidence="2">Thioredoxin putative</fullName>
    </submittedName>
</protein>
<dbReference type="Proteomes" id="UP000078387">
    <property type="component" value="Unassembled WGS sequence"/>
</dbReference>
<proteinExistence type="predicted"/>
<dbReference type="VEuPathDB" id="AmoebaDB:EHI_062790"/>
<dbReference type="PANTHER" id="PTHR10438">
    <property type="entry name" value="THIOREDOXIN"/>
    <property type="match status" value="1"/>
</dbReference>
<dbReference type="VEuPathDB" id="AmoebaDB:EHI8A_092380"/>